<evidence type="ECO:0000313" key="2">
    <source>
        <dbReference type="Proteomes" id="UP000050741"/>
    </source>
</evidence>
<evidence type="ECO:0000256" key="1">
    <source>
        <dbReference type="SAM" id="MobiDB-lite"/>
    </source>
</evidence>
<sequence length="528" mass="56089">MPMASDNGISSAYTNHPVALKAMPHNPTPAEESPYAFWHENKPFVHVHGDEPGRHTMRHQHFARLYYDDTSNNFITDPPGIGLNAVGREAKREGEGLGIALLFERKNAEGRAKSVPTTFVGDEEPPIHKGGDDLWWKSGERTSRLEEFTALNKNGGDRVVDQIPGLAEASQRTQYGAGHGFSSNSARNDGTGHGFSSNSARNDGAGHGFSLNSARNDGAGHGFSSNSAPMFYQQTPEPILRFYHRPKASKSNLPPPTIVVPASSSTLETSADDGGVSVEQQHHTTTPLQHSVVDADIPFAPPTDLRDAQPFELVAPPPLGSRTSFEHVTGPFQKNSAGVGSDHRRLTETIVPSGFKVYKPNSAGGSSTISVSSNYDALTDDGNGLRPPPTGGDGGGTACAEGGGGCCCSNTVGNKCAACGFCCCSSCCRCGGTDSSDCSKCKSSANFDGRRCCCCCCCTCAGDANSSRWCSSAGCCCPASSRGYDRPSPMIWLTIRACCCRRSGRKINQSAATRRRRRLLSFSDRSNA</sequence>
<reference evidence="3" key="2">
    <citation type="submission" date="2016-06" db="UniProtKB">
        <authorList>
            <consortium name="WormBaseParasite"/>
        </authorList>
    </citation>
    <scope>IDENTIFICATION</scope>
</reference>
<evidence type="ECO:0000313" key="3">
    <source>
        <dbReference type="WBParaSite" id="GPLIN_000732800"/>
    </source>
</evidence>
<feature type="compositionally biased region" description="Polar residues" evidence="1">
    <location>
        <begin position="181"/>
        <end position="201"/>
    </location>
</feature>
<keyword evidence="2" id="KW-1185">Reference proteome</keyword>
<proteinExistence type="predicted"/>
<dbReference type="AlphaFoldDB" id="A0A183C384"/>
<reference evidence="2" key="1">
    <citation type="submission" date="2014-05" db="EMBL/GenBank/DDBJ databases">
        <title>The genome and life-stage specific transcriptomes of Globodera pallida elucidate key aspects of plant parasitism by a cyst nematode.</title>
        <authorList>
            <person name="Cotton J.A."/>
            <person name="Lilley C.J."/>
            <person name="Jones L.M."/>
            <person name="Kikuchi T."/>
            <person name="Reid A.J."/>
            <person name="Thorpe P."/>
            <person name="Tsai I.J."/>
            <person name="Beasley H."/>
            <person name="Blok V."/>
            <person name="Cock P.J.A."/>
            <person name="Van den Akker S.E."/>
            <person name="Holroyd N."/>
            <person name="Hunt M."/>
            <person name="Mantelin S."/>
            <person name="Naghra H."/>
            <person name="Pain A."/>
            <person name="Palomares-Rius J.E."/>
            <person name="Zarowiecki M."/>
            <person name="Berriman M."/>
            <person name="Jones J.T."/>
            <person name="Urwin P.E."/>
        </authorList>
    </citation>
    <scope>NUCLEOTIDE SEQUENCE [LARGE SCALE GENOMIC DNA]</scope>
    <source>
        <strain evidence="2">Lindley</strain>
    </source>
</reference>
<accession>A0A183C384</accession>
<name>A0A183C384_GLOPA</name>
<feature type="region of interest" description="Disordered" evidence="1">
    <location>
        <begin position="175"/>
        <end position="213"/>
    </location>
</feature>
<dbReference type="WBParaSite" id="GPLIN_000732800">
    <property type="protein sequence ID" value="GPLIN_000732800"/>
    <property type="gene ID" value="GPLIN_000732800"/>
</dbReference>
<feature type="compositionally biased region" description="Basic and acidic residues" evidence="1">
    <location>
        <begin position="125"/>
        <end position="135"/>
    </location>
</feature>
<dbReference type="Proteomes" id="UP000050741">
    <property type="component" value="Unassembled WGS sequence"/>
</dbReference>
<feature type="region of interest" description="Disordered" evidence="1">
    <location>
        <begin position="116"/>
        <end position="135"/>
    </location>
</feature>
<organism evidence="2 3">
    <name type="scientific">Globodera pallida</name>
    <name type="common">Potato cyst nematode worm</name>
    <name type="synonym">Heterodera pallida</name>
    <dbReference type="NCBI Taxonomy" id="36090"/>
    <lineage>
        <taxon>Eukaryota</taxon>
        <taxon>Metazoa</taxon>
        <taxon>Ecdysozoa</taxon>
        <taxon>Nematoda</taxon>
        <taxon>Chromadorea</taxon>
        <taxon>Rhabditida</taxon>
        <taxon>Tylenchina</taxon>
        <taxon>Tylenchomorpha</taxon>
        <taxon>Tylenchoidea</taxon>
        <taxon>Heteroderidae</taxon>
        <taxon>Heteroderinae</taxon>
        <taxon>Globodera</taxon>
    </lineage>
</organism>
<protein>
    <submittedName>
        <fullName evidence="3">CYSTM domain-containing protein</fullName>
    </submittedName>
</protein>
<feature type="region of interest" description="Disordered" evidence="1">
    <location>
        <begin position="247"/>
        <end position="305"/>
    </location>
</feature>